<evidence type="ECO:0000313" key="1">
    <source>
        <dbReference type="EMBL" id="SDW36103.1"/>
    </source>
</evidence>
<name>A0A1H2SWP7_9FLAO</name>
<evidence type="ECO:0008006" key="3">
    <source>
        <dbReference type="Google" id="ProtNLM"/>
    </source>
</evidence>
<organism evidence="1 2">
    <name type="scientific">Lutibacter oricola</name>
    <dbReference type="NCBI Taxonomy" id="762486"/>
    <lineage>
        <taxon>Bacteria</taxon>
        <taxon>Pseudomonadati</taxon>
        <taxon>Bacteroidota</taxon>
        <taxon>Flavobacteriia</taxon>
        <taxon>Flavobacteriales</taxon>
        <taxon>Flavobacteriaceae</taxon>
        <taxon>Lutibacter</taxon>
    </lineage>
</organism>
<keyword evidence="2" id="KW-1185">Reference proteome</keyword>
<accession>A0A1H2SWP7</accession>
<evidence type="ECO:0000313" key="2">
    <source>
        <dbReference type="Proteomes" id="UP000199595"/>
    </source>
</evidence>
<gene>
    <name evidence="1" type="ORF">SAMN05444411_101569</name>
</gene>
<proteinExistence type="predicted"/>
<dbReference type="Pfam" id="PF10677">
    <property type="entry name" value="DUF2490"/>
    <property type="match status" value="1"/>
</dbReference>
<dbReference type="AlphaFoldDB" id="A0A1H2SWP7"/>
<sequence>MALLILTVNKAVSQTEILKDRGSWLTFINKVKLSEKFYFLNVTQQRRVRFLKETQSYLFMPSINYKLNNSVTVGAGYLYYKYYPNGVSHSSIHKSENRFFQHISLTNTSGKFKIGHRLMFEERVIDLINTSVTPNVIESNKYVNRLRYRLRATTNLFKLKNDKHIMGRLSNEIRIRFANGITEPDFDQNNFEALLGYKLLSNSTIWAGYGRYYFRKNSAKYVSNNIMHITLSYNFDVTKKS</sequence>
<dbReference type="Proteomes" id="UP000199595">
    <property type="component" value="Unassembled WGS sequence"/>
</dbReference>
<reference evidence="1 2" key="1">
    <citation type="submission" date="2016-10" db="EMBL/GenBank/DDBJ databases">
        <authorList>
            <person name="de Groot N.N."/>
        </authorList>
    </citation>
    <scope>NUCLEOTIDE SEQUENCE [LARGE SCALE GENOMIC DNA]</scope>
    <source>
        <strain evidence="1 2">DSM 24956</strain>
    </source>
</reference>
<dbReference type="EMBL" id="FNNJ01000001">
    <property type="protein sequence ID" value="SDW36103.1"/>
    <property type="molecule type" value="Genomic_DNA"/>
</dbReference>
<protein>
    <recommendedName>
        <fullName evidence="3">DUF2490 domain-containing protein</fullName>
    </recommendedName>
</protein>
<dbReference type="InterPro" id="IPR019619">
    <property type="entry name" value="DUF2490"/>
</dbReference>